<proteinExistence type="inferred from homology"/>
<evidence type="ECO:0000313" key="2">
    <source>
        <dbReference type="EMBL" id="RYC69192.1"/>
    </source>
</evidence>
<dbReference type="AlphaFoldDB" id="A0A4Q2UKL7"/>
<dbReference type="FunFam" id="3.40.50.720:FF:000084">
    <property type="entry name" value="Short-chain dehydrogenase reductase"/>
    <property type="match status" value="1"/>
</dbReference>
<dbReference type="Gene3D" id="3.40.50.720">
    <property type="entry name" value="NAD(P)-binding Rossmann-like Domain"/>
    <property type="match status" value="1"/>
</dbReference>
<dbReference type="Proteomes" id="UP000290407">
    <property type="component" value="Unassembled WGS sequence"/>
</dbReference>
<accession>A0A4Q2UKL7</accession>
<dbReference type="PRINTS" id="PR00081">
    <property type="entry name" value="GDHRDH"/>
</dbReference>
<comment type="caution">
    <text evidence="2">The sequence shown here is derived from an EMBL/GenBank/DDBJ whole genome shotgun (WGS) entry which is preliminary data.</text>
</comment>
<comment type="similarity">
    <text evidence="1">Belongs to the short-chain dehydrogenases/reductases (SDR) family.</text>
</comment>
<dbReference type="EMBL" id="SBLB01000004">
    <property type="protein sequence ID" value="RYC69192.1"/>
    <property type="molecule type" value="Genomic_DNA"/>
</dbReference>
<evidence type="ECO:0000313" key="3">
    <source>
        <dbReference type="Proteomes" id="UP000290407"/>
    </source>
</evidence>
<reference evidence="2 3" key="1">
    <citation type="submission" date="2019-01" db="EMBL/GenBank/DDBJ databases">
        <title>Spirosoma flava sp. nov., a propanil-degrading bacterium isolated from herbicide-contaminated soil.</title>
        <authorList>
            <person name="Zhang L."/>
            <person name="Jiang J.-D."/>
        </authorList>
    </citation>
    <scope>NUCLEOTIDE SEQUENCE [LARGE SCALE GENOMIC DNA]</scope>
    <source>
        <strain evidence="2 3">TY50</strain>
    </source>
</reference>
<dbReference type="PANTHER" id="PTHR42879">
    <property type="entry name" value="3-OXOACYL-(ACYL-CARRIER-PROTEIN) REDUCTASE"/>
    <property type="match status" value="1"/>
</dbReference>
<keyword evidence="3" id="KW-1185">Reference proteome</keyword>
<evidence type="ECO:0000256" key="1">
    <source>
        <dbReference type="ARBA" id="ARBA00006484"/>
    </source>
</evidence>
<dbReference type="Pfam" id="PF13561">
    <property type="entry name" value="adh_short_C2"/>
    <property type="match status" value="1"/>
</dbReference>
<dbReference type="InterPro" id="IPR002347">
    <property type="entry name" value="SDR_fam"/>
</dbReference>
<organism evidence="2 3">
    <name type="scientific">Spirosoma sordidisoli</name>
    <dbReference type="NCBI Taxonomy" id="2502893"/>
    <lineage>
        <taxon>Bacteria</taxon>
        <taxon>Pseudomonadati</taxon>
        <taxon>Bacteroidota</taxon>
        <taxon>Cytophagia</taxon>
        <taxon>Cytophagales</taxon>
        <taxon>Cytophagaceae</taxon>
        <taxon>Spirosoma</taxon>
    </lineage>
</organism>
<dbReference type="InterPro" id="IPR050259">
    <property type="entry name" value="SDR"/>
</dbReference>
<dbReference type="CDD" id="cd05233">
    <property type="entry name" value="SDR_c"/>
    <property type="match status" value="1"/>
</dbReference>
<dbReference type="PRINTS" id="PR00080">
    <property type="entry name" value="SDRFAMILY"/>
</dbReference>
<dbReference type="GO" id="GO:0032787">
    <property type="term" value="P:monocarboxylic acid metabolic process"/>
    <property type="evidence" value="ECO:0007669"/>
    <property type="project" value="UniProtKB-ARBA"/>
</dbReference>
<dbReference type="RefSeq" id="WP_129602883.1">
    <property type="nucleotide sequence ID" value="NZ_SBLB01000004.1"/>
</dbReference>
<dbReference type="InterPro" id="IPR020904">
    <property type="entry name" value="Sc_DH/Rdtase_CS"/>
</dbReference>
<dbReference type="SUPFAM" id="SSF51735">
    <property type="entry name" value="NAD(P)-binding Rossmann-fold domains"/>
    <property type="match status" value="1"/>
</dbReference>
<dbReference type="InterPro" id="IPR036291">
    <property type="entry name" value="NAD(P)-bd_dom_sf"/>
</dbReference>
<name>A0A4Q2UKL7_9BACT</name>
<gene>
    <name evidence="2" type="ORF">EQG79_17500</name>
</gene>
<sequence length="254" mass="27318">MIRDLLNLSGKNALVTGSSQGIGQAIALALAEFGANVLVHNRKGDDEAQQVVGQIRQLGVRSAAIGIDLLRPDAADQLYDQARQALGPIDILVLNASIQLPDEWEDTDADEFDRQVNANWKSTLLITQRFVADMTDRGWGRILTIGSVQEEKPHPSMIVYAGTKAAVANMVRNLALQLASQSITVNNLSPGVIETPRTDEPTPEVPEHIAQRMQIPLGGMGQPNDIAGMALLLCSEAGRYITGQTIFVDGGMSL</sequence>
<protein>
    <submittedName>
        <fullName evidence="2">SDR family oxidoreductase</fullName>
    </submittedName>
</protein>
<dbReference type="PROSITE" id="PS00061">
    <property type="entry name" value="ADH_SHORT"/>
    <property type="match status" value="1"/>
</dbReference>